<dbReference type="GO" id="GO:0008448">
    <property type="term" value="F:N-acetylglucosamine-6-phosphate deacetylase activity"/>
    <property type="evidence" value="ECO:0007669"/>
    <property type="project" value="UniProtKB-EC"/>
</dbReference>
<dbReference type="PANTHER" id="PTHR11113">
    <property type="entry name" value="N-ACETYLGLUCOSAMINE-6-PHOSPHATE DEACETYLASE"/>
    <property type="match status" value="1"/>
</dbReference>
<dbReference type="Gene3D" id="3.20.20.140">
    <property type="entry name" value="Metal-dependent hydrolases"/>
    <property type="match status" value="1"/>
</dbReference>
<dbReference type="Proteomes" id="UP000565468">
    <property type="component" value="Unassembled WGS sequence"/>
</dbReference>
<comment type="catalytic activity">
    <reaction evidence="7">
        <text>N-acetyl-D-glucosamine 6-phosphate + H2O = D-glucosamine 6-phosphate + acetate</text>
        <dbReference type="Rhea" id="RHEA:22936"/>
        <dbReference type="ChEBI" id="CHEBI:15377"/>
        <dbReference type="ChEBI" id="CHEBI:30089"/>
        <dbReference type="ChEBI" id="CHEBI:57513"/>
        <dbReference type="ChEBI" id="CHEBI:58725"/>
        <dbReference type="EC" id="3.5.1.25"/>
    </reaction>
</comment>
<comment type="pathway">
    <text evidence="8">Amino-sugar metabolism; N-acetylneuraminate degradation; D-fructose 6-phosphate from N-acetylneuraminate: step 4/5.</text>
</comment>
<evidence type="ECO:0000256" key="2">
    <source>
        <dbReference type="ARBA" id="ARBA00011899"/>
    </source>
</evidence>
<evidence type="ECO:0000256" key="7">
    <source>
        <dbReference type="ARBA" id="ARBA00047647"/>
    </source>
</evidence>
<name>A0A848M3G9_PAELE</name>
<keyword evidence="5 9" id="KW-0378">Hydrolase</keyword>
<dbReference type="SUPFAM" id="SSF51338">
    <property type="entry name" value="Composite domain of metallo-dependent hydrolases"/>
    <property type="match status" value="1"/>
</dbReference>
<evidence type="ECO:0000256" key="6">
    <source>
        <dbReference type="ARBA" id="ARBA00023277"/>
    </source>
</evidence>
<feature type="domain" description="Amidohydrolase-related" evidence="13">
    <location>
        <begin position="53"/>
        <end position="380"/>
    </location>
</feature>
<organism evidence="14 15">
    <name type="scientific">Paenibacillus lemnae</name>
    <dbReference type="NCBI Taxonomy" id="1330551"/>
    <lineage>
        <taxon>Bacteria</taxon>
        <taxon>Bacillati</taxon>
        <taxon>Bacillota</taxon>
        <taxon>Bacilli</taxon>
        <taxon>Bacillales</taxon>
        <taxon>Paenibacillaceae</taxon>
        <taxon>Paenibacillus</taxon>
    </lineage>
</organism>
<dbReference type="SUPFAM" id="SSF51556">
    <property type="entry name" value="Metallo-dependent hydrolases"/>
    <property type="match status" value="1"/>
</dbReference>
<evidence type="ECO:0000256" key="3">
    <source>
        <dbReference type="ARBA" id="ARBA00018029"/>
    </source>
</evidence>
<evidence type="ECO:0000313" key="15">
    <source>
        <dbReference type="Proteomes" id="UP000565468"/>
    </source>
</evidence>
<dbReference type="InterPro" id="IPR032466">
    <property type="entry name" value="Metal_Hydrolase"/>
</dbReference>
<feature type="binding site" evidence="12">
    <location>
        <position position="132"/>
    </location>
    <ligand>
        <name>Zn(2+)</name>
        <dbReference type="ChEBI" id="CHEBI:29105"/>
    </ligand>
</feature>
<feature type="binding site" evidence="11">
    <location>
        <position position="143"/>
    </location>
    <ligand>
        <name>substrate</name>
    </ligand>
</feature>
<keyword evidence="4 12" id="KW-0479">Metal-binding</keyword>
<feature type="binding site" evidence="11">
    <location>
        <begin position="307"/>
        <end position="309"/>
    </location>
    <ligand>
        <name>substrate</name>
    </ligand>
</feature>
<feature type="binding site" evidence="11">
    <location>
        <position position="230"/>
    </location>
    <ligand>
        <name>substrate</name>
    </ligand>
</feature>
<dbReference type="Pfam" id="PF01979">
    <property type="entry name" value="Amidohydro_1"/>
    <property type="match status" value="1"/>
</dbReference>
<comment type="cofactor">
    <cofactor evidence="12">
        <name>a divalent metal cation</name>
        <dbReference type="ChEBI" id="CHEBI:60240"/>
    </cofactor>
    <text evidence="12">Binds 1 divalent metal cation per subunit.</text>
</comment>
<evidence type="ECO:0000256" key="4">
    <source>
        <dbReference type="ARBA" id="ARBA00022723"/>
    </source>
</evidence>
<feature type="binding site" evidence="12">
    <location>
        <position position="219"/>
    </location>
    <ligand>
        <name>Zn(2+)</name>
        <dbReference type="ChEBI" id="CHEBI:29105"/>
    </ligand>
</feature>
<keyword evidence="15" id="KW-1185">Reference proteome</keyword>
<evidence type="ECO:0000313" key="14">
    <source>
        <dbReference type="EMBL" id="NMO95568.1"/>
    </source>
</evidence>
<evidence type="ECO:0000256" key="8">
    <source>
        <dbReference type="ARBA" id="ARBA00060590"/>
    </source>
</evidence>
<dbReference type="CDD" id="cd00854">
    <property type="entry name" value="NagA"/>
    <property type="match status" value="1"/>
</dbReference>
<evidence type="ECO:0000256" key="10">
    <source>
        <dbReference type="PIRSR" id="PIRSR038994-1"/>
    </source>
</evidence>
<comment type="similarity">
    <text evidence="1 9">Belongs to the metallo-dependent hydrolases superfamily. NagA family.</text>
</comment>
<comment type="caution">
    <text evidence="14">The sequence shown here is derived from an EMBL/GenBank/DDBJ whole genome shotgun (WGS) entry which is preliminary data.</text>
</comment>
<protein>
    <recommendedName>
        <fullName evidence="3">N-acetylglucosamine-6-phosphate deacetylase</fullName>
        <ecNumber evidence="2">3.5.1.25</ecNumber>
    </recommendedName>
</protein>
<dbReference type="Gene3D" id="2.30.40.10">
    <property type="entry name" value="Urease, subunit C, domain 1"/>
    <property type="match status" value="1"/>
</dbReference>
<dbReference type="AlphaFoldDB" id="A0A848M3G9"/>
<gene>
    <name evidence="14" type="primary">nagA</name>
    <name evidence="14" type="ORF">HII30_07190</name>
</gene>
<feature type="binding site" evidence="11">
    <location>
        <begin position="222"/>
        <end position="223"/>
    </location>
    <ligand>
        <name>substrate</name>
    </ligand>
</feature>
<accession>A0A848M3G9</accession>
<evidence type="ECO:0000256" key="9">
    <source>
        <dbReference type="PIRNR" id="PIRNR038994"/>
    </source>
</evidence>
<feature type="binding site" evidence="11">
    <location>
        <position position="254"/>
    </location>
    <ligand>
        <name>substrate</name>
    </ligand>
</feature>
<evidence type="ECO:0000256" key="5">
    <source>
        <dbReference type="ARBA" id="ARBA00022801"/>
    </source>
</evidence>
<dbReference type="InterPro" id="IPR011059">
    <property type="entry name" value="Metal-dep_hydrolase_composite"/>
</dbReference>
<sequence>MKTLWTGADIYLPSGKFARGHLLVSEDGRIEAAGKQIGHQPEEVNIHEAEGLIIVPGFIDVHVHGGNGCNVMDAKYESLNEMSRFHAARGTTSFLATTNTSNQEHLISALACAADAITKGVEGAEMLGIHLEGPFISLKRRGAQLADDVRLPTPGQIDELIQASGHMIKLVTLAPELDGGMEAVTQFRSHGITVSAGHSDATFQQIKEAVTRGVTHTTHHFNGMSPLHHRDPGLAGAGLMLPELTIELIADGHHVHPAVVRMMYDLKKALQICAVTDAVTSCGLPDGDYGYKEMREGQVYLKGTNTLAGSSLTMIDALRNIMSFTGLSLEEVLPSFTTVPARQVGIDFRKGSLEAGKDADFLVLDSGLNVMSTWVKGRKVFDRLS</sequence>
<dbReference type="RefSeq" id="WP_169504337.1">
    <property type="nucleotide sequence ID" value="NZ_JABBPN010000004.1"/>
</dbReference>
<evidence type="ECO:0000259" key="13">
    <source>
        <dbReference type="Pfam" id="PF01979"/>
    </source>
</evidence>
<proteinExistence type="inferred from homology"/>
<feature type="binding site" evidence="12">
    <location>
        <position position="198"/>
    </location>
    <ligand>
        <name>Zn(2+)</name>
        <dbReference type="ChEBI" id="CHEBI:29105"/>
    </ligand>
</feature>
<dbReference type="InterPro" id="IPR006680">
    <property type="entry name" value="Amidohydro-rel"/>
</dbReference>
<dbReference type="GO" id="GO:0046872">
    <property type="term" value="F:metal ion binding"/>
    <property type="evidence" value="ECO:0007669"/>
    <property type="project" value="UniProtKB-KW"/>
</dbReference>
<evidence type="ECO:0000256" key="1">
    <source>
        <dbReference type="ARBA" id="ARBA00010716"/>
    </source>
</evidence>
<reference evidence="14 15" key="1">
    <citation type="submission" date="2020-04" db="EMBL/GenBank/DDBJ databases">
        <title>Paenibacillus algicola sp. nov., a novel marine bacterium producing alginate lyase.</title>
        <authorList>
            <person name="Huang H."/>
        </authorList>
    </citation>
    <scope>NUCLEOTIDE SEQUENCE [LARGE SCALE GENOMIC DNA]</scope>
    <source>
        <strain evidence="14 15">L7-75</strain>
    </source>
</reference>
<dbReference type="PANTHER" id="PTHR11113:SF14">
    <property type="entry name" value="N-ACETYLGLUCOSAMINE-6-PHOSPHATE DEACETYLASE"/>
    <property type="match status" value="1"/>
</dbReference>
<dbReference type="PIRSF" id="PIRSF038994">
    <property type="entry name" value="NagA"/>
    <property type="match status" value="1"/>
</dbReference>
<dbReference type="GO" id="GO:0006046">
    <property type="term" value="P:N-acetylglucosamine catabolic process"/>
    <property type="evidence" value="ECO:0007669"/>
    <property type="project" value="TreeGrafter"/>
</dbReference>
<dbReference type="EMBL" id="JABBPN010000004">
    <property type="protein sequence ID" value="NMO95568.1"/>
    <property type="molecule type" value="Genomic_DNA"/>
</dbReference>
<dbReference type="NCBIfam" id="TIGR00221">
    <property type="entry name" value="nagA"/>
    <property type="match status" value="1"/>
</dbReference>
<dbReference type="EC" id="3.5.1.25" evidence="2"/>
<keyword evidence="6 9" id="KW-0119">Carbohydrate metabolism</keyword>
<dbReference type="InterPro" id="IPR003764">
    <property type="entry name" value="GlcNAc_6-P_deAcase"/>
</dbReference>
<evidence type="ECO:0000256" key="11">
    <source>
        <dbReference type="PIRSR" id="PIRSR038994-2"/>
    </source>
</evidence>
<evidence type="ECO:0000256" key="12">
    <source>
        <dbReference type="PIRSR" id="PIRSR038994-3"/>
    </source>
</evidence>
<dbReference type="FunFam" id="3.20.20.140:FF:000004">
    <property type="entry name" value="N-acetylglucosamine-6-phosphate deacetylase"/>
    <property type="match status" value="1"/>
</dbReference>
<feature type="active site" description="Proton donor/acceptor" evidence="10">
    <location>
        <position position="277"/>
    </location>
</feature>